<gene>
    <name evidence="4" type="ORF">ABVK25_001398</name>
</gene>
<evidence type="ECO:0000256" key="2">
    <source>
        <dbReference type="SAM" id="MobiDB-lite"/>
    </source>
</evidence>
<comment type="catalytic activity">
    <reaction evidence="1">
        <text>a 1,2-diacyl-sn-glycero-3-phospho-(1D-myo-inositol-4,5-bisphosphate) + H2O = 1D-myo-inositol 1,4,5-trisphosphate + a 1,2-diacyl-sn-glycerol + H(+)</text>
        <dbReference type="Rhea" id="RHEA:33179"/>
        <dbReference type="ChEBI" id="CHEBI:15377"/>
        <dbReference type="ChEBI" id="CHEBI:15378"/>
        <dbReference type="ChEBI" id="CHEBI:17815"/>
        <dbReference type="ChEBI" id="CHEBI:58456"/>
        <dbReference type="ChEBI" id="CHEBI:203600"/>
        <dbReference type="EC" id="3.1.4.11"/>
    </reaction>
</comment>
<dbReference type="InterPro" id="IPR000909">
    <property type="entry name" value="PLipase_C_PInositol-sp_X_dom"/>
</dbReference>
<organism evidence="4 5">
    <name type="scientific">Lepraria finkii</name>
    <dbReference type="NCBI Taxonomy" id="1340010"/>
    <lineage>
        <taxon>Eukaryota</taxon>
        <taxon>Fungi</taxon>
        <taxon>Dikarya</taxon>
        <taxon>Ascomycota</taxon>
        <taxon>Pezizomycotina</taxon>
        <taxon>Lecanoromycetes</taxon>
        <taxon>OSLEUM clade</taxon>
        <taxon>Lecanoromycetidae</taxon>
        <taxon>Lecanorales</taxon>
        <taxon>Lecanorineae</taxon>
        <taxon>Stereocaulaceae</taxon>
        <taxon>Lepraria</taxon>
    </lineage>
</organism>
<dbReference type="InterPro" id="IPR001192">
    <property type="entry name" value="PI-PLC_fam"/>
</dbReference>
<dbReference type="PANTHER" id="PTHR10336">
    <property type="entry name" value="PHOSPHOINOSITIDE-SPECIFIC PHOSPHOLIPASE C FAMILY PROTEIN"/>
    <property type="match status" value="1"/>
</dbReference>
<evidence type="ECO:0000259" key="3">
    <source>
        <dbReference type="SMART" id="SM00148"/>
    </source>
</evidence>
<keyword evidence="1" id="KW-0378">Hydrolase</keyword>
<feature type="compositionally biased region" description="Low complexity" evidence="2">
    <location>
        <begin position="279"/>
        <end position="288"/>
    </location>
</feature>
<reference evidence="4 5" key="1">
    <citation type="submission" date="2024-09" db="EMBL/GenBank/DDBJ databases">
        <title>Rethinking Asexuality: The Enigmatic Case of Functional Sexual Genes in Lepraria (Stereocaulaceae).</title>
        <authorList>
            <person name="Doellman M."/>
            <person name="Sun Y."/>
            <person name="Barcenas-Pena A."/>
            <person name="Lumbsch H.T."/>
            <person name="Grewe F."/>
        </authorList>
    </citation>
    <scope>NUCLEOTIDE SEQUENCE [LARGE SCALE GENOMIC DNA]</scope>
    <source>
        <strain evidence="4 5">Grewe 0041</strain>
    </source>
</reference>
<evidence type="ECO:0000313" key="4">
    <source>
        <dbReference type="EMBL" id="KAL2058668.1"/>
    </source>
</evidence>
<dbReference type="PROSITE" id="PS50007">
    <property type="entry name" value="PIPLC_X_DOMAIN"/>
    <property type="match status" value="1"/>
</dbReference>
<keyword evidence="1" id="KW-0442">Lipid degradation</keyword>
<dbReference type="PANTHER" id="PTHR10336:SF82">
    <property type="entry name" value="PHOSPHOINOSITIDE PHOSPHOLIPASE C"/>
    <property type="match status" value="1"/>
</dbReference>
<comment type="caution">
    <text evidence="4">The sequence shown here is derived from an EMBL/GenBank/DDBJ whole genome shotgun (WGS) entry which is preliminary data.</text>
</comment>
<dbReference type="SMART" id="SM00148">
    <property type="entry name" value="PLCXc"/>
    <property type="match status" value="1"/>
</dbReference>
<sequence>MSAPVTVPVASPTDPTTLQNFSPIVLSYLETISSGKRTLSPSQLEELSKPPHDNKFLKYMSSPASNVSDSTAPIDLSYPLSNYFINSSHNTYLTGNQLYSVSSTDAYKHVLLRGCRCIEIDVWDGESPRSTPDGADEDRKHSWRPRLRGKLSSHGPFKHLKKEEEAPATSDKEEELSLPTPWTSASTERQVEPRVLHGYTLTKEVPFREVCVAIRDAAFVNSELPVIVSLEVHAGASQQEIMVEIIKSVWKGLLVPIPNPESTTLPSPLPSLRHKKSSSKSNMSTLKSGRQSESERQR</sequence>
<dbReference type="EC" id="3.1.4.11" evidence="1"/>
<feature type="region of interest" description="Disordered" evidence="2">
    <location>
        <begin position="260"/>
        <end position="298"/>
    </location>
</feature>
<keyword evidence="5" id="KW-1185">Reference proteome</keyword>
<dbReference type="Pfam" id="PF00388">
    <property type="entry name" value="PI-PLC-X"/>
    <property type="match status" value="1"/>
</dbReference>
<feature type="domain" description="Phosphatidylinositol-specific phospholipase C X" evidence="3">
    <location>
        <begin position="74"/>
        <end position="275"/>
    </location>
</feature>
<evidence type="ECO:0000313" key="5">
    <source>
        <dbReference type="Proteomes" id="UP001590951"/>
    </source>
</evidence>
<dbReference type="Gene3D" id="3.20.20.190">
    <property type="entry name" value="Phosphatidylinositol (PI) phosphodiesterase"/>
    <property type="match status" value="2"/>
</dbReference>
<dbReference type="InterPro" id="IPR017946">
    <property type="entry name" value="PLC-like_Pdiesterase_TIM-brl"/>
</dbReference>
<dbReference type="EMBL" id="JBHFEH010000002">
    <property type="protein sequence ID" value="KAL2058668.1"/>
    <property type="molecule type" value="Genomic_DNA"/>
</dbReference>
<dbReference type="Proteomes" id="UP001590951">
    <property type="component" value="Unassembled WGS sequence"/>
</dbReference>
<dbReference type="PRINTS" id="PR00390">
    <property type="entry name" value="PHPHLIPASEC"/>
</dbReference>
<dbReference type="SUPFAM" id="SSF51695">
    <property type="entry name" value="PLC-like phosphodiesterases"/>
    <property type="match status" value="1"/>
</dbReference>
<accession>A0ABR4BLT7</accession>
<dbReference type="CDD" id="cd08558">
    <property type="entry name" value="PI-PLCc_eukaryota"/>
    <property type="match status" value="1"/>
</dbReference>
<keyword evidence="1" id="KW-0443">Lipid metabolism</keyword>
<feature type="compositionally biased region" description="Basic residues" evidence="2">
    <location>
        <begin position="141"/>
        <end position="160"/>
    </location>
</feature>
<protein>
    <recommendedName>
        <fullName evidence="1">Phosphoinositide phospholipase C</fullName>
        <ecNumber evidence="1">3.1.4.11</ecNumber>
    </recommendedName>
</protein>
<feature type="region of interest" description="Disordered" evidence="2">
    <location>
        <begin position="126"/>
        <end position="185"/>
    </location>
</feature>
<evidence type="ECO:0000256" key="1">
    <source>
        <dbReference type="RuleBase" id="RU361133"/>
    </source>
</evidence>
<proteinExistence type="predicted"/>
<name>A0ABR4BLT7_9LECA</name>